<dbReference type="SUPFAM" id="SSF54423">
    <property type="entry name" value="DsbC/DsbG N-terminal domain-like"/>
    <property type="match status" value="1"/>
</dbReference>
<dbReference type="NCBIfam" id="NF008657">
    <property type="entry name" value="PRK11657.1"/>
    <property type="match status" value="1"/>
</dbReference>
<comment type="subcellular location">
    <subcellularLocation>
        <location evidence="1">Periplasm</location>
    </subcellularLocation>
</comment>
<comment type="similarity">
    <text evidence="1">Belongs to the thioredoxin family. DsbC subfamily.</text>
</comment>
<evidence type="ECO:0000313" key="3">
    <source>
        <dbReference type="EMBL" id="QAA93926.1"/>
    </source>
</evidence>
<proteinExistence type="inferred from homology"/>
<feature type="chain" id="PRO_5018816117" description="Thiol:disulfide interchange protein" evidence="1">
    <location>
        <begin position="26"/>
        <end position="257"/>
    </location>
</feature>
<dbReference type="InterPro" id="IPR012336">
    <property type="entry name" value="Thioredoxin-like_fold"/>
</dbReference>
<evidence type="ECO:0000313" key="4">
    <source>
        <dbReference type="Proteomes" id="UP000283474"/>
    </source>
</evidence>
<evidence type="ECO:0000259" key="2">
    <source>
        <dbReference type="Pfam" id="PF13098"/>
    </source>
</evidence>
<name>A0A410GC90_9BURK</name>
<feature type="domain" description="Thioredoxin-like fold" evidence="2">
    <location>
        <begin position="123"/>
        <end position="252"/>
    </location>
</feature>
<dbReference type="KEGG" id="pus:CKA81_08800"/>
<keyword evidence="1" id="KW-0574">Periplasm</keyword>
<comment type="function">
    <text evidence="1">Required for disulfide bond formation in some periplasmic proteins. Acts by transferring its disulfide bond to other proteins and is reduced in the process.</text>
</comment>
<dbReference type="RefSeq" id="WP_118994229.1">
    <property type="nucleotide sequence ID" value="NZ_CP022987.1"/>
</dbReference>
<evidence type="ECO:0000256" key="1">
    <source>
        <dbReference type="RuleBase" id="RU364038"/>
    </source>
</evidence>
<organism evidence="3 4">
    <name type="scientific">Pollutimonas thiosulfatoxidans</name>
    <dbReference type="NCBI Taxonomy" id="2028345"/>
    <lineage>
        <taxon>Bacteria</taxon>
        <taxon>Pseudomonadati</taxon>
        <taxon>Pseudomonadota</taxon>
        <taxon>Betaproteobacteria</taxon>
        <taxon>Burkholderiales</taxon>
        <taxon>Alcaligenaceae</taxon>
        <taxon>Pollutimonas</taxon>
    </lineage>
</organism>
<feature type="signal peptide" evidence="1">
    <location>
        <begin position="1"/>
        <end position="25"/>
    </location>
</feature>
<dbReference type="PANTHER" id="PTHR35272">
    <property type="entry name" value="THIOL:DISULFIDE INTERCHANGE PROTEIN DSBC-RELATED"/>
    <property type="match status" value="1"/>
</dbReference>
<dbReference type="InterPro" id="IPR009094">
    <property type="entry name" value="DiS-bond_isomerase_DsbC/G_N_sf"/>
</dbReference>
<dbReference type="PANTHER" id="PTHR35272:SF4">
    <property type="entry name" value="THIOL:DISULFIDE INTERCHANGE PROTEIN DSBG"/>
    <property type="match status" value="1"/>
</dbReference>
<accession>A0A410GC90</accession>
<dbReference type="Gene3D" id="3.40.30.10">
    <property type="entry name" value="Glutaredoxin"/>
    <property type="match status" value="1"/>
</dbReference>
<gene>
    <name evidence="3" type="ORF">CKA81_08800</name>
</gene>
<dbReference type="Proteomes" id="UP000283474">
    <property type="component" value="Chromosome"/>
</dbReference>
<dbReference type="AlphaFoldDB" id="A0A410GC90"/>
<dbReference type="InterPro" id="IPR051470">
    <property type="entry name" value="Thiol:disulfide_interchange"/>
</dbReference>
<dbReference type="EMBL" id="CP022987">
    <property type="protein sequence ID" value="QAA93926.1"/>
    <property type="molecule type" value="Genomic_DNA"/>
</dbReference>
<reference evidence="3 4" key="1">
    <citation type="submission" date="2017-08" db="EMBL/GenBank/DDBJ databases">
        <authorList>
            <person name="Park S.-J."/>
            <person name="Kim H."/>
        </authorList>
    </citation>
    <scope>NUCLEOTIDE SEQUENCE [LARGE SCALE GENOMIC DNA]</scope>
    <source>
        <strain evidence="4">ye3</strain>
    </source>
</reference>
<sequence>MFAPRVLFAFMTAAPLILMPSGGLAQVTDKPPVIDALEDQGVIFKQEFEAGKGVRAFAGVLGDSPVAVYVLADGNAVAGTRLNAKGEPIDQATLQSLVAKPISDQAWAQLESATWVLDGKADAPRIVYAFTDANCPYCHLFWEAARPWVDAGKVQLRHLLVGVIKEDSPAKAAAILGAADPSAALRENEVKFDQGGITPAKSVPDDVQRTLEDNQMLMLSMGFRGTPGIIVQDDKGLIQKYNGMPQQGALTEVLGPR</sequence>
<dbReference type="SUPFAM" id="SSF52833">
    <property type="entry name" value="Thioredoxin-like"/>
    <property type="match status" value="1"/>
</dbReference>
<dbReference type="Pfam" id="PF13098">
    <property type="entry name" value="Thioredoxin_2"/>
    <property type="match status" value="1"/>
</dbReference>
<dbReference type="InterPro" id="IPR033954">
    <property type="entry name" value="DiS-bond_Isoase_DsbC/G"/>
</dbReference>
<keyword evidence="4" id="KW-1185">Reference proteome</keyword>
<protein>
    <recommendedName>
        <fullName evidence="1">Thiol:disulfide interchange protein</fullName>
    </recommendedName>
</protein>
<dbReference type="CDD" id="cd03020">
    <property type="entry name" value="DsbA_DsbC_DsbG"/>
    <property type="match status" value="1"/>
</dbReference>
<dbReference type="InterPro" id="IPR036249">
    <property type="entry name" value="Thioredoxin-like_sf"/>
</dbReference>
<dbReference type="GO" id="GO:0042597">
    <property type="term" value="C:periplasmic space"/>
    <property type="evidence" value="ECO:0007669"/>
    <property type="project" value="UniProtKB-SubCell"/>
</dbReference>
<keyword evidence="1" id="KW-0676">Redox-active center</keyword>
<keyword evidence="1" id="KW-0732">Signal</keyword>
<dbReference type="Gene3D" id="3.10.450.70">
    <property type="entry name" value="Disulphide bond isomerase, DsbC/G, N-terminal"/>
    <property type="match status" value="1"/>
</dbReference>
<dbReference type="OrthoDB" id="5298214at2"/>